<gene>
    <name evidence="3" type="ORF">QBC40DRAFT_204809</name>
</gene>
<accession>A0AAN6XFJ0</accession>
<evidence type="ECO:0000313" key="3">
    <source>
        <dbReference type="EMBL" id="KAK4198485.1"/>
    </source>
</evidence>
<keyword evidence="1" id="KW-0472">Membrane</keyword>
<feature type="signal peptide" evidence="2">
    <location>
        <begin position="1"/>
        <end position="20"/>
    </location>
</feature>
<keyword evidence="1" id="KW-1133">Transmembrane helix</keyword>
<proteinExistence type="predicted"/>
<sequence>MKLFTLLLTTLSLFSRPTSANVEKTIFLGPPAIPIPNNLQPIISDLSPNRLTPLLPTNQSSLRTLLSATFPTASLPKGTPTWFLLWDLTPGQRYEVRICWAATQPTSFDLETFTTPEMLAMPSFKSYIDSLPPSPSPPPPLSSSLKDEQDTHSYLFLRIHAAADFYTTNQTLMSHPPPVIADIILDPFLLNVLPRSLAPTVGYIIAVAIGSWFLAGSVNKALRGLIASSQETERDEKKTQ</sequence>
<keyword evidence="2" id="KW-0732">Signal</keyword>
<keyword evidence="1" id="KW-0812">Transmembrane</keyword>
<dbReference type="GO" id="GO:0005789">
    <property type="term" value="C:endoplasmic reticulum membrane"/>
    <property type="evidence" value="ECO:0007669"/>
    <property type="project" value="TreeGrafter"/>
</dbReference>
<dbReference type="Pfam" id="PF10333">
    <property type="entry name" value="Pga1"/>
    <property type="match status" value="1"/>
</dbReference>
<evidence type="ECO:0000256" key="1">
    <source>
        <dbReference type="SAM" id="Phobius"/>
    </source>
</evidence>
<feature type="transmembrane region" description="Helical" evidence="1">
    <location>
        <begin position="197"/>
        <end position="215"/>
    </location>
</feature>
<evidence type="ECO:0000313" key="4">
    <source>
        <dbReference type="Proteomes" id="UP001303160"/>
    </source>
</evidence>
<organism evidence="3 4">
    <name type="scientific">Triangularia verruculosa</name>
    <dbReference type="NCBI Taxonomy" id="2587418"/>
    <lineage>
        <taxon>Eukaryota</taxon>
        <taxon>Fungi</taxon>
        <taxon>Dikarya</taxon>
        <taxon>Ascomycota</taxon>
        <taxon>Pezizomycotina</taxon>
        <taxon>Sordariomycetes</taxon>
        <taxon>Sordariomycetidae</taxon>
        <taxon>Sordariales</taxon>
        <taxon>Podosporaceae</taxon>
        <taxon>Triangularia</taxon>
    </lineage>
</organism>
<dbReference type="Proteomes" id="UP001303160">
    <property type="component" value="Unassembled WGS sequence"/>
</dbReference>
<feature type="chain" id="PRO_5042850640" evidence="2">
    <location>
        <begin position="21"/>
        <end position="240"/>
    </location>
</feature>
<protein>
    <submittedName>
        <fullName evidence="3">Uncharacterized protein</fullName>
    </submittedName>
</protein>
<dbReference type="PANTHER" id="PTHR28022">
    <property type="entry name" value="GPI MANNOSYLTRANSFERASE 2 SUBUNIT PGA1"/>
    <property type="match status" value="1"/>
</dbReference>
<dbReference type="GO" id="GO:0031501">
    <property type="term" value="C:mannosyltransferase complex"/>
    <property type="evidence" value="ECO:0007669"/>
    <property type="project" value="TreeGrafter"/>
</dbReference>
<keyword evidence="4" id="KW-1185">Reference proteome</keyword>
<comment type="caution">
    <text evidence="3">The sequence shown here is derived from an EMBL/GenBank/DDBJ whole genome shotgun (WGS) entry which is preliminary data.</text>
</comment>
<reference evidence="3" key="1">
    <citation type="journal article" date="2023" name="Mol. Phylogenet. Evol.">
        <title>Genome-scale phylogeny and comparative genomics of the fungal order Sordariales.</title>
        <authorList>
            <person name="Hensen N."/>
            <person name="Bonometti L."/>
            <person name="Westerberg I."/>
            <person name="Brannstrom I.O."/>
            <person name="Guillou S."/>
            <person name="Cros-Aarteil S."/>
            <person name="Calhoun S."/>
            <person name="Haridas S."/>
            <person name="Kuo A."/>
            <person name="Mondo S."/>
            <person name="Pangilinan J."/>
            <person name="Riley R."/>
            <person name="LaButti K."/>
            <person name="Andreopoulos B."/>
            <person name="Lipzen A."/>
            <person name="Chen C."/>
            <person name="Yan M."/>
            <person name="Daum C."/>
            <person name="Ng V."/>
            <person name="Clum A."/>
            <person name="Steindorff A."/>
            <person name="Ohm R.A."/>
            <person name="Martin F."/>
            <person name="Silar P."/>
            <person name="Natvig D.O."/>
            <person name="Lalanne C."/>
            <person name="Gautier V."/>
            <person name="Ament-Velasquez S.L."/>
            <person name="Kruys A."/>
            <person name="Hutchinson M.I."/>
            <person name="Powell A.J."/>
            <person name="Barry K."/>
            <person name="Miller A.N."/>
            <person name="Grigoriev I.V."/>
            <person name="Debuchy R."/>
            <person name="Gladieux P."/>
            <person name="Hiltunen Thoren M."/>
            <person name="Johannesson H."/>
        </authorList>
    </citation>
    <scope>NUCLEOTIDE SEQUENCE</scope>
    <source>
        <strain evidence="3">CBS 315.58</strain>
    </source>
</reference>
<evidence type="ECO:0000256" key="2">
    <source>
        <dbReference type="SAM" id="SignalP"/>
    </source>
</evidence>
<dbReference type="InterPro" id="IPR019433">
    <property type="entry name" value="GPI_ManTrfase_II_coact_Pga1"/>
</dbReference>
<dbReference type="AlphaFoldDB" id="A0AAN6XFJ0"/>
<dbReference type="EMBL" id="MU863945">
    <property type="protein sequence ID" value="KAK4198485.1"/>
    <property type="molecule type" value="Genomic_DNA"/>
</dbReference>
<reference evidence="3" key="2">
    <citation type="submission" date="2023-05" db="EMBL/GenBank/DDBJ databases">
        <authorList>
            <consortium name="Lawrence Berkeley National Laboratory"/>
            <person name="Steindorff A."/>
            <person name="Hensen N."/>
            <person name="Bonometti L."/>
            <person name="Westerberg I."/>
            <person name="Brannstrom I.O."/>
            <person name="Guillou S."/>
            <person name="Cros-Aarteil S."/>
            <person name="Calhoun S."/>
            <person name="Haridas S."/>
            <person name="Kuo A."/>
            <person name="Mondo S."/>
            <person name="Pangilinan J."/>
            <person name="Riley R."/>
            <person name="Labutti K."/>
            <person name="Andreopoulos B."/>
            <person name="Lipzen A."/>
            <person name="Chen C."/>
            <person name="Yanf M."/>
            <person name="Daum C."/>
            <person name="Ng V."/>
            <person name="Clum A."/>
            <person name="Ohm R."/>
            <person name="Martin F."/>
            <person name="Silar P."/>
            <person name="Natvig D."/>
            <person name="Lalanne C."/>
            <person name="Gautier V."/>
            <person name="Ament-Velasquez S.L."/>
            <person name="Kruys A."/>
            <person name="Hutchinson M.I."/>
            <person name="Powell A.J."/>
            <person name="Barry K."/>
            <person name="Miller A.N."/>
            <person name="Grigoriev I.V."/>
            <person name="Debuchy R."/>
            <person name="Gladieux P."/>
            <person name="Thoren M.H."/>
            <person name="Johannesson H."/>
        </authorList>
    </citation>
    <scope>NUCLEOTIDE SEQUENCE</scope>
    <source>
        <strain evidence="3">CBS 315.58</strain>
    </source>
</reference>
<dbReference type="GO" id="GO:0006506">
    <property type="term" value="P:GPI anchor biosynthetic process"/>
    <property type="evidence" value="ECO:0007669"/>
    <property type="project" value="TreeGrafter"/>
</dbReference>
<dbReference type="GO" id="GO:0000030">
    <property type="term" value="F:mannosyltransferase activity"/>
    <property type="evidence" value="ECO:0007669"/>
    <property type="project" value="TreeGrafter"/>
</dbReference>
<dbReference type="PANTHER" id="PTHR28022:SF1">
    <property type="entry name" value="GPI MANNOSYLTRANSFERASE 2 SUBUNIT PGA1"/>
    <property type="match status" value="1"/>
</dbReference>
<name>A0AAN6XFJ0_9PEZI</name>